<comment type="caution">
    <text evidence="5">The sequence shown here is derived from an EMBL/GenBank/DDBJ whole genome shotgun (WGS) entry which is preliminary data.</text>
</comment>
<dbReference type="InterPro" id="IPR053142">
    <property type="entry name" value="PchR_regulatory_protein"/>
</dbReference>
<reference evidence="5 6" key="1">
    <citation type="submission" date="2018-03" db="EMBL/GenBank/DDBJ databases">
        <title>Whole genome sequencing of Histamine producing bacteria.</title>
        <authorList>
            <person name="Butler K."/>
        </authorList>
    </citation>
    <scope>NUCLEOTIDE SEQUENCE [LARGE SCALE GENOMIC DNA]</scope>
    <source>
        <strain evidence="5 6">ATCC 19614</strain>
    </source>
</reference>
<dbReference type="AlphaFoldDB" id="A0A2T3L958"/>
<keyword evidence="6" id="KW-1185">Reference proteome</keyword>
<dbReference type="GO" id="GO:0003700">
    <property type="term" value="F:DNA-binding transcription factor activity"/>
    <property type="evidence" value="ECO:0007669"/>
    <property type="project" value="InterPro"/>
</dbReference>
<evidence type="ECO:0000313" key="5">
    <source>
        <dbReference type="EMBL" id="PSV47518.1"/>
    </source>
</evidence>
<evidence type="ECO:0000256" key="3">
    <source>
        <dbReference type="ARBA" id="ARBA00023163"/>
    </source>
</evidence>
<dbReference type="GO" id="GO:0043565">
    <property type="term" value="F:sequence-specific DNA binding"/>
    <property type="evidence" value="ECO:0007669"/>
    <property type="project" value="InterPro"/>
</dbReference>
<accession>A0A2T3L958</accession>
<dbReference type="EMBL" id="PYOC01000003">
    <property type="protein sequence ID" value="PSV47518.1"/>
    <property type="molecule type" value="Genomic_DNA"/>
</dbReference>
<dbReference type="InterPro" id="IPR020449">
    <property type="entry name" value="Tscrpt_reg_AraC-type_HTH"/>
</dbReference>
<sequence length="322" mass="36986">MTYYTVPFNLELMEESIQTNGNILFKHNDCEFSLRCCALNEEVVLSLFMGRFYAPVQLDTPDKTEYDTVTVMLNLGSAVYYQIDSLKAPRIFPSNAIALCYSDTRAGLCRYQPQSTKLFALQVPRRVLLEYIDVMQIGLLTKRKLEQREPFLIMKSANSQFHRIAEKLSEPNTSSNASIHRHLSYSFISDAARYLLQEEVTLPRRMDSSKGLEKAIEILDKEFVLPPTITQLARRIGTNETSLKQWFRKEFNTTIHQYILQQRMSKAVRLLSLRENPISHIALEVGYANHGHFAAAFKKEFGCTPSSYSNKSNTQRIALNCE</sequence>
<feature type="domain" description="HTH araC/xylS-type" evidence="4">
    <location>
        <begin position="213"/>
        <end position="311"/>
    </location>
</feature>
<evidence type="ECO:0000313" key="6">
    <source>
        <dbReference type="Proteomes" id="UP000241803"/>
    </source>
</evidence>
<dbReference type="Proteomes" id="UP000241803">
    <property type="component" value="Unassembled WGS sequence"/>
</dbReference>
<dbReference type="RefSeq" id="WP_107253683.1">
    <property type="nucleotide sequence ID" value="NZ_PYOC01000003.1"/>
</dbReference>
<dbReference type="InterPro" id="IPR018060">
    <property type="entry name" value="HTH_AraC"/>
</dbReference>
<dbReference type="PANTHER" id="PTHR47893:SF1">
    <property type="entry name" value="REGULATORY PROTEIN PCHR"/>
    <property type="match status" value="1"/>
</dbReference>
<evidence type="ECO:0000259" key="4">
    <source>
        <dbReference type="PROSITE" id="PS01124"/>
    </source>
</evidence>
<dbReference type="SUPFAM" id="SSF46689">
    <property type="entry name" value="Homeodomain-like"/>
    <property type="match status" value="2"/>
</dbReference>
<gene>
    <name evidence="5" type="ORF">C9J47_11635</name>
</gene>
<protein>
    <submittedName>
        <fullName evidence="5">AraC family transcriptional regulator</fullName>
    </submittedName>
</protein>
<keyword evidence="3" id="KW-0804">Transcription</keyword>
<keyword evidence="1" id="KW-0805">Transcription regulation</keyword>
<dbReference type="PROSITE" id="PS01124">
    <property type="entry name" value="HTH_ARAC_FAMILY_2"/>
    <property type="match status" value="1"/>
</dbReference>
<dbReference type="PRINTS" id="PR00032">
    <property type="entry name" value="HTHARAC"/>
</dbReference>
<dbReference type="PANTHER" id="PTHR47893">
    <property type="entry name" value="REGULATORY PROTEIN PCHR"/>
    <property type="match status" value="1"/>
</dbReference>
<keyword evidence="2" id="KW-0238">DNA-binding</keyword>
<dbReference type="InterPro" id="IPR009057">
    <property type="entry name" value="Homeodomain-like_sf"/>
</dbReference>
<organism evidence="5 6">
    <name type="scientific">Photobacterium indicum</name>
    <dbReference type="NCBI Taxonomy" id="81447"/>
    <lineage>
        <taxon>Bacteria</taxon>
        <taxon>Pseudomonadati</taxon>
        <taxon>Pseudomonadota</taxon>
        <taxon>Gammaproteobacteria</taxon>
        <taxon>Vibrionales</taxon>
        <taxon>Vibrionaceae</taxon>
        <taxon>Photobacterium</taxon>
    </lineage>
</organism>
<dbReference type="Gene3D" id="1.10.10.60">
    <property type="entry name" value="Homeodomain-like"/>
    <property type="match status" value="1"/>
</dbReference>
<evidence type="ECO:0000256" key="1">
    <source>
        <dbReference type="ARBA" id="ARBA00023015"/>
    </source>
</evidence>
<evidence type="ECO:0000256" key="2">
    <source>
        <dbReference type="ARBA" id="ARBA00023125"/>
    </source>
</evidence>
<dbReference type="Pfam" id="PF12833">
    <property type="entry name" value="HTH_18"/>
    <property type="match status" value="1"/>
</dbReference>
<dbReference type="SMART" id="SM00342">
    <property type="entry name" value="HTH_ARAC"/>
    <property type="match status" value="1"/>
</dbReference>
<proteinExistence type="predicted"/>
<name>A0A2T3L958_9GAMM</name>